<dbReference type="GO" id="GO:0008764">
    <property type="term" value="F:UDP-N-acetylmuramoylalanine-D-glutamate ligase activity"/>
    <property type="evidence" value="ECO:0007669"/>
    <property type="project" value="UniProtKB-EC"/>
</dbReference>
<evidence type="ECO:0000259" key="8">
    <source>
        <dbReference type="Pfam" id="PF08245"/>
    </source>
</evidence>
<comment type="pathway">
    <text evidence="2">Cell wall biogenesis; peptidoglycan biosynthesis.</text>
</comment>
<dbReference type="GO" id="GO:0005737">
    <property type="term" value="C:cytoplasm"/>
    <property type="evidence" value="ECO:0007669"/>
    <property type="project" value="UniProtKB-SubCell"/>
</dbReference>
<dbReference type="UniPathway" id="UPA00219"/>
<dbReference type="GO" id="GO:0005524">
    <property type="term" value="F:ATP binding"/>
    <property type="evidence" value="ECO:0007669"/>
    <property type="project" value="UniProtKB-KW"/>
</dbReference>
<evidence type="ECO:0000256" key="5">
    <source>
        <dbReference type="ARBA" id="ARBA00022741"/>
    </source>
</evidence>
<feature type="domain" description="Mur ligase central" evidence="8">
    <location>
        <begin position="99"/>
        <end position="226"/>
    </location>
</feature>
<comment type="subcellular location">
    <subcellularLocation>
        <location evidence="1">Cytoplasm</location>
    </subcellularLocation>
</comment>
<dbReference type="PANTHER" id="PTHR43692">
    <property type="entry name" value="UDP-N-ACETYLMURAMOYLALANINE--D-GLUTAMATE LIGASE"/>
    <property type="match status" value="1"/>
</dbReference>
<evidence type="ECO:0000256" key="1">
    <source>
        <dbReference type="ARBA" id="ARBA00004496"/>
    </source>
</evidence>
<dbReference type="Gene3D" id="3.40.1190.10">
    <property type="entry name" value="Mur-like, catalytic domain"/>
    <property type="match status" value="1"/>
</dbReference>
<evidence type="ECO:0000256" key="4">
    <source>
        <dbReference type="ARBA" id="ARBA00022598"/>
    </source>
</evidence>
<evidence type="ECO:0000256" key="3">
    <source>
        <dbReference type="ARBA" id="ARBA00022490"/>
    </source>
</evidence>
<dbReference type="Pfam" id="PF02875">
    <property type="entry name" value="Mur_ligase_C"/>
    <property type="match status" value="1"/>
</dbReference>
<dbReference type="AlphaFoldDB" id="A0A381S7E1"/>
<accession>A0A381S7E1</accession>
<keyword evidence="6" id="KW-0067">ATP-binding</keyword>
<evidence type="ECO:0000256" key="2">
    <source>
        <dbReference type="ARBA" id="ARBA00004752"/>
    </source>
</evidence>
<dbReference type="InterPro" id="IPR036615">
    <property type="entry name" value="Mur_ligase_C_dom_sf"/>
</dbReference>
<keyword evidence="3" id="KW-0963">Cytoplasm</keyword>
<dbReference type="HAMAP" id="MF_00639">
    <property type="entry name" value="MurD"/>
    <property type="match status" value="1"/>
</dbReference>
<dbReference type="Pfam" id="PF08245">
    <property type="entry name" value="Mur_ligase_M"/>
    <property type="match status" value="1"/>
</dbReference>
<name>A0A381S7E1_9ZZZZ</name>
<feature type="non-terminal residue" evidence="9">
    <location>
        <position position="1"/>
    </location>
</feature>
<keyword evidence="4" id="KW-0436">Ligase</keyword>
<dbReference type="Gene3D" id="3.40.50.720">
    <property type="entry name" value="NAD(P)-binding Rossmann-like Domain"/>
    <property type="match status" value="1"/>
</dbReference>
<dbReference type="GO" id="GO:0008360">
    <property type="term" value="P:regulation of cell shape"/>
    <property type="evidence" value="ECO:0007669"/>
    <property type="project" value="InterPro"/>
</dbReference>
<dbReference type="NCBIfam" id="TIGR01087">
    <property type="entry name" value="murD"/>
    <property type="match status" value="1"/>
</dbReference>
<proteinExistence type="inferred from homology"/>
<sequence length="425" mass="43848">VAGRAALEALARREIDALAVDDAPGDEARACAVRLGVELVEAPRPGSWADLVGQVDEVVVAPGVPDRHPVFAAARTAGVAVLDESDLAFRWDDRPRYAVTGTNGKTTVVTLVADMLERSGRRVVLAGNTDTPLVAAIEDPEADAFVVEASSFRLGHAERFRATPAAWLNFAPDHLDVHADLAAYEAAKARVWEGIGSPADAVANLADPVVAAHAPPGATGFGTDEADCRVEGGRLMLDGSEVVAVADLPRTMPHDLLNAQAACALAVRAGATTEACAGSLAAFTGLAHRMAFVTEVAGVRYVDDSKATTPHATLAALAGLTGAVLIAGGRNKGLDLAPLAEGRPRAVVAIGEAAAAVVVVYEGRCPVVTAESMDEAVSQAHRLADGTGTVLLSPGCSSFDWYGSYDERGRDFQRLVGALAGTVGR</sequence>
<evidence type="ECO:0000313" key="9">
    <source>
        <dbReference type="EMBL" id="SUZ99211.1"/>
    </source>
</evidence>
<reference evidence="9" key="1">
    <citation type="submission" date="2018-05" db="EMBL/GenBank/DDBJ databases">
        <authorList>
            <person name="Lanie J.A."/>
            <person name="Ng W.-L."/>
            <person name="Kazmierczak K.M."/>
            <person name="Andrzejewski T.M."/>
            <person name="Davidsen T.M."/>
            <person name="Wayne K.J."/>
            <person name="Tettelin H."/>
            <person name="Glass J.I."/>
            <person name="Rusch D."/>
            <person name="Podicherti R."/>
            <person name="Tsui H.-C.T."/>
            <person name="Winkler M.E."/>
        </authorList>
    </citation>
    <scope>NUCLEOTIDE SEQUENCE</scope>
</reference>
<dbReference type="InterPro" id="IPR004101">
    <property type="entry name" value="Mur_ligase_C"/>
</dbReference>
<evidence type="ECO:0000256" key="6">
    <source>
        <dbReference type="ARBA" id="ARBA00022840"/>
    </source>
</evidence>
<protein>
    <submittedName>
        <fullName evidence="9">Uncharacterized protein</fullName>
    </submittedName>
</protein>
<organism evidence="9">
    <name type="scientific">marine metagenome</name>
    <dbReference type="NCBI Taxonomy" id="408172"/>
    <lineage>
        <taxon>unclassified sequences</taxon>
        <taxon>metagenomes</taxon>
        <taxon>ecological metagenomes</taxon>
    </lineage>
</organism>
<gene>
    <name evidence="9" type="ORF">METZ01_LOCUS52065</name>
</gene>
<dbReference type="InterPro" id="IPR036565">
    <property type="entry name" value="Mur-like_cat_sf"/>
</dbReference>
<dbReference type="PANTHER" id="PTHR43692:SF1">
    <property type="entry name" value="UDP-N-ACETYLMURAMOYLALANINE--D-GLUTAMATE LIGASE"/>
    <property type="match status" value="1"/>
</dbReference>
<keyword evidence="5" id="KW-0547">Nucleotide-binding</keyword>
<dbReference type="Gene3D" id="3.90.190.20">
    <property type="entry name" value="Mur ligase, C-terminal domain"/>
    <property type="match status" value="1"/>
</dbReference>
<feature type="domain" description="Mur ligase C-terminal" evidence="7">
    <location>
        <begin position="288"/>
        <end position="394"/>
    </location>
</feature>
<dbReference type="EMBL" id="UINC01002680">
    <property type="protein sequence ID" value="SUZ99211.1"/>
    <property type="molecule type" value="Genomic_DNA"/>
</dbReference>
<dbReference type="SUPFAM" id="SSF53623">
    <property type="entry name" value="MurD-like peptide ligases, catalytic domain"/>
    <property type="match status" value="1"/>
</dbReference>
<dbReference type="SUPFAM" id="SSF53244">
    <property type="entry name" value="MurD-like peptide ligases, peptide-binding domain"/>
    <property type="match status" value="1"/>
</dbReference>
<dbReference type="InterPro" id="IPR005762">
    <property type="entry name" value="MurD"/>
</dbReference>
<dbReference type="GO" id="GO:0009252">
    <property type="term" value="P:peptidoglycan biosynthetic process"/>
    <property type="evidence" value="ECO:0007669"/>
    <property type="project" value="UniProtKB-UniPathway"/>
</dbReference>
<dbReference type="GO" id="GO:0051301">
    <property type="term" value="P:cell division"/>
    <property type="evidence" value="ECO:0007669"/>
    <property type="project" value="InterPro"/>
</dbReference>
<dbReference type="InterPro" id="IPR013221">
    <property type="entry name" value="Mur_ligase_cen"/>
</dbReference>
<evidence type="ECO:0000259" key="7">
    <source>
        <dbReference type="Pfam" id="PF02875"/>
    </source>
</evidence>